<dbReference type="Gene3D" id="1.10.150.510">
    <property type="entry name" value="Receptor activity modifying family"/>
    <property type="match status" value="1"/>
</dbReference>
<reference evidence="13 14" key="1">
    <citation type="submission" date="2018-03" db="EMBL/GenBank/DDBJ databases">
        <title>Draft genome sequence of Rohu Carp (Labeo rohita).</title>
        <authorList>
            <person name="Das P."/>
            <person name="Kushwaha B."/>
            <person name="Joshi C.G."/>
            <person name="Kumar D."/>
            <person name="Nagpure N.S."/>
            <person name="Sahoo L."/>
            <person name="Das S.P."/>
            <person name="Bit A."/>
            <person name="Patnaik S."/>
            <person name="Meher P.K."/>
            <person name="Jayasankar P."/>
            <person name="Koringa P.G."/>
            <person name="Patel N.V."/>
            <person name="Hinsu A.T."/>
            <person name="Kumar R."/>
            <person name="Pandey M."/>
            <person name="Agarwal S."/>
            <person name="Srivastava S."/>
            <person name="Singh M."/>
            <person name="Iquebal M.A."/>
            <person name="Jaiswal S."/>
            <person name="Angadi U.B."/>
            <person name="Kumar N."/>
            <person name="Raza M."/>
            <person name="Shah T.M."/>
            <person name="Rai A."/>
            <person name="Jena J.K."/>
        </authorList>
    </citation>
    <scope>NUCLEOTIDE SEQUENCE [LARGE SCALE GENOMIC DNA]</scope>
    <source>
        <strain evidence="13">DASCIFA01</strain>
        <tissue evidence="13">Testis</tissue>
    </source>
</reference>
<evidence type="ECO:0000256" key="5">
    <source>
        <dbReference type="ARBA" id="ARBA00022692"/>
    </source>
</evidence>
<evidence type="ECO:0000256" key="1">
    <source>
        <dbReference type="ARBA" id="ARBA00004251"/>
    </source>
</evidence>
<evidence type="ECO:0000256" key="6">
    <source>
        <dbReference type="ARBA" id="ARBA00022729"/>
    </source>
</evidence>
<dbReference type="GO" id="GO:0008277">
    <property type="term" value="P:regulation of G protein-coupled receptor signaling pathway"/>
    <property type="evidence" value="ECO:0007669"/>
    <property type="project" value="InterPro"/>
</dbReference>
<dbReference type="GO" id="GO:0031623">
    <property type="term" value="P:receptor internalization"/>
    <property type="evidence" value="ECO:0007669"/>
    <property type="project" value="TreeGrafter"/>
</dbReference>
<dbReference type="GO" id="GO:0005886">
    <property type="term" value="C:plasma membrane"/>
    <property type="evidence" value="ECO:0007669"/>
    <property type="project" value="UniProtKB-SubCell"/>
</dbReference>
<dbReference type="InterPro" id="IPR038126">
    <property type="entry name" value="RAMP_sf"/>
</dbReference>
<keyword evidence="8 11" id="KW-0472">Membrane</keyword>
<evidence type="ECO:0000313" key="12">
    <source>
        <dbReference type="EMBL" id="RXN02614.1"/>
    </source>
</evidence>
<keyword evidence="14" id="KW-1185">Reference proteome</keyword>
<dbReference type="STRING" id="84645.A0A498N7Q1"/>
<dbReference type="GO" id="GO:0015026">
    <property type="term" value="F:coreceptor activity"/>
    <property type="evidence" value="ECO:0007669"/>
    <property type="project" value="InterPro"/>
</dbReference>
<keyword evidence="7 11" id="KW-1133">Transmembrane helix</keyword>
<dbReference type="PANTHER" id="PTHR14076">
    <property type="entry name" value="RECEPTOR ACTIVITY MODIFYING PROTEIN RAMP"/>
    <property type="match status" value="1"/>
</dbReference>
<dbReference type="EMBL" id="QBIY01013496">
    <property type="protein sequence ID" value="RXN02614.1"/>
    <property type="molecule type" value="Genomic_DNA"/>
</dbReference>
<dbReference type="GO" id="GO:0043235">
    <property type="term" value="C:receptor complex"/>
    <property type="evidence" value="ECO:0007669"/>
    <property type="project" value="TreeGrafter"/>
</dbReference>
<keyword evidence="10 13" id="KW-0675">Receptor</keyword>
<name>A0A498N7Q1_LABRO</name>
<proteinExistence type="inferred from homology"/>
<evidence type="ECO:0000256" key="8">
    <source>
        <dbReference type="ARBA" id="ARBA00023136"/>
    </source>
</evidence>
<comment type="similarity">
    <text evidence="2">Belongs to the RAMP family.</text>
</comment>
<evidence type="ECO:0000313" key="14">
    <source>
        <dbReference type="Proteomes" id="UP000290572"/>
    </source>
</evidence>
<dbReference type="Pfam" id="PF04901">
    <property type="entry name" value="RAMP"/>
    <property type="match status" value="1"/>
</dbReference>
<gene>
    <name evidence="13" type="ORF">ROHU_022059</name>
    <name evidence="12" type="ORF">ROHU_034790</name>
</gene>
<keyword evidence="9" id="KW-1015">Disulfide bond</keyword>
<keyword evidence="3" id="KW-0813">Transport</keyword>
<dbReference type="InterPro" id="IPR006985">
    <property type="entry name" value="RAMP"/>
</dbReference>
<dbReference type="Proteomes" id="UP000290572">
    <property type="component" value="Unassembled WGS sequence"/>
</dbReference>
<dbReference type="AlphaFoldDB" id="A0A498N7Q1"/>
<dbReference type="GO" id="GO:0009986">
    <property type="term" value="C:cell surface"/>
    <property type="evidence" value="ECO:0007669"/>
    <property type="project" value="TreeGrafter"/>
</dbReference>
<organism evidence="13 14">
    <name type="scientific">Labeo rohita</name>
    <name type="common">Indian major carp</name>
    <name type="synonym">Cyprinus rohita</name>
    <dbReference type="NCBI Taxonomy" id="84645"/>
    <lineage>
        <taxon>Eukaryota</taxon>
        <taxon>Metazoa</taxon>
        <taxon>Chordata</taxon>
        <taxon>Craniata</taxon>
        <taxon>Vertebrata</taxon>
        <taxon>Euteleostomi</taxon>
        <taxon>Actinopterygii</taxon>
        <taxon>Neopterygii</taxon>
        <taxon>Teleostei</taxon>
        <taxon>Ostariophysi</taxon>
        <taxon>Cypriniformes</taxon>
        <taxon>Cyprinidae</taxon>
        <taxon>Labeoninae</taxon>
        <taxon>Labeonini</taxon>
        <taxon>Labeo</taxon>
    </lineage>
</organism>
<keyword evidence="5 11" id="KW-0812">Transmembrane</keyword>
<comment type="caution">
    <text evidence="13">The sequence shown here is derived from an EMBL/GenBank/DDBJ whole genome shotgun (WGS) entry which is preliminary data.</text>
</comment>
<accession>A0A498N7Q1</accession>
<sequence>MSELGEENWCNMEMVIRHYNKLDQCMDFVSTELDCFYPNRVTEQLFVRIHQQYFSHCSNEEDLSDAPAGVVLVSTLLPILLLPFIVYIVVWKSSLRD</sequence>
<dbReference type="GO" id="GO:0007186">
    <property type="term" value="P:G protein-coupled receptor signaling pathway"/>
    <property type="evidence" value="ECO:0007669"/>
    <property type="project" value="TreeGrafter"/>
</dbReference>
<dbReference type="PANTHER" id="PTHR14076:SF9">
    <property type="entry name" value="RECEPTOR ACTIVITY-MODIFYING PROTEIN 2"/>
    <property type="match status" value="1"/>
</dbReference>
<evidence type="ECO:0000256" key="9">
    <source>
        <dbReference type="ARBA" id="ARBA00023157"/>
    </source>
</evidence>
<evidence type="ECO:0000313" key="13">
    <source>
        <dbReference type="EMBL" id="RXN24647.1"/>
    </source>
</evidence>
<evidence type="ECO:0000256" key="2">
    <source>
        <dbReference type="ARBA" id="ARBA00007087"/>
    </source>
</evidence>
<dbReference type="GO" id="GO:0072659">
    <property type="term" value="P:protein localization to plasma membrane"/>
    <property type="evidence" value="ECO:0007669"/>
    <property type="project" value="TreeGrafter"/>
</dbReference>
<evidence type="ECO:0000256" key="11">
    <source>
        <dbReference type="SAM" id="Phobius"/>
    </source>
</evidence>
<keyword evidence="4" id="KW-1003">Cell membrane</keyword>
<dbReference type="GO" id="GO:0006816">
    <property type="term" value="P:calcium ion transport"/>
    <property type="evidence" value="ECO:0007669"/>
    <property type="project" value="TreeGrafter"/>
</dbReference>
<evidence type="ECO:0000256" key="3">
    <source>
        <dbReference type="ARBA" id="ARBA00022448"/>
    </source>
</evidence>
<comment type="subcellular location">
    <subcellularLocation>
        <location evidence="1">Cell membrane</location>
        <topology evidence="1">Single-pass type I membrane protein</topology>
    </subcellularLocation>
</comment>
<evidence type="ECO:0000256" key="10">
    <source>
        <dbReference type="ARBA" id="ARBA00023170"/>
    </source>
</evidence>
<dbReference type="EMBL" id="QBIY01012521">
    <property type="protein sequence ID" value="RXN24647.1"/>
    <property type="molecule type" value="Genomic_DNA"/>
</dbReference>
<evidence type="ECO:0000256" key="4">
    <source>
        <dbReference type="ARBA" id="ARBA00022475"/>
    </source>
</evidence>
<dbReference type="GO" id="GO:0032870">
    <property type="term" value="P:cellular response to hormone stimulus"/>
    <property type="evidence" value="ECO:0007669"/>
    <property type="project" value="TreeGrafter"/>
</dbReference>
<dbReference type="GO" id="GO:0001525">
    <property type="term" value="P:angiogenesis"/>
    <property type="evidence" value="ECO:0007669"/>
    <property type="project" value="TreeGrafter"/>
</dbReference>
<evidence type="ECO:0000256" key="7">
    <source>
        <dbReference type="ARBA" id="ARBA00022989"/>
    </source>
</evidence>
<feature type="transmembrane region" description="Helical" evidence="11">
    <location>
        <begin position="68"/>
        <end position="90"/>
    </location>
</feature>
<dbReference type="GO" id="GO:0006886">
    <property type="term" value="P:intracellular protein transport"/>
    <property type="evidence" value="ECO:0007669"/>
    <property type="project" value="InterPro"/>
</dbReference>
<protein>
    <submittedName>
        <fullName evidence="13">Receptor activity-modifying 3-like protein</fullName>
    </submittedName>
</protein>
<keyword evidence="6" id="KW-0732">Signal</keyword>